<dbReference type="InterPro" id="IPR006016">
    <property type="entry name" value="UspA"/>
</dbReference>
<dbReference type="PRINTS" id="PR01438">
    <property type="entry name" value="UNVRSLSTRESS"/>
</dbReference>
<dbReference type="AlphaFoldDB" id="V7BEP5"/>
<dbReference type="SMR" id="V7BEP5"/>
<evidence type="ECO:0000259" key="1">
    <source>
        <dbReference type="Pfam" id="PF00582"/>
    </source>
</evidence>
<dbReference type="OrthoDB" id="843225at2759"/>
<evidence type="ECO:0000313" key="2">
    <source>
        <dbReference type="EMBL" id="ESW16309.1"/>
    </source>
</evidence>
<dbReference type="Proteomes" id="UP000000226">
    <property type="component" value="Chromosome 7"/>
</dbReference>
<dbReference type="CDD" id="cd23659">
    <property type="entry name" value="USP_At3g01520-like"/>
    <property type="match status" value="1"/>
</dbReference>
<dbReference type="EMBL" id="CM002294">
    <property type="protein sequence ID" value="ESW16309.1"/>
    <property type="molecule type" value="Genomic_DNA"/>
</dbReference>
<dbReference type="PANTHER" id="PTHR46553">
    <property type="entry name" value="ADENINE NUCLEOTIDE ALPHA HYDROLASES-LIKE SUPERFAMILY PROTEIN"/>
    <property type="match status" value="1"/>
</dbReference>
<accession>V7BEP5</accession>
<dbReference type="InterPro" id="IPR014729">
    <property type="entry name" value="Rossmann-like_a/b/a_fold"/>
</dbReference>
<gene>
    <name evidence="2" type="ORF">PHAVU_007G145800g</name>
</gene>
<organism evidence="2 3">
    <name type="scientific">Phaseolus vulgaris</name>
    <name type="common">Kidney bean</name>
    <name type="synonym">French bean</name>
    <dbReference type="NCBI Taxonomy" id="3885"/>
    <lineage>
        <taxon>Eukaryota</taxon>
        <taxon>Viridiplantae</taxon>
        <taxon>Streptophyta</taxon>
        <taxon>Embryophyta</taxon>
        <taxon>Tracheophyta</taxon>
        <taxon>Spermatophyta</taxon>
        <taxon>Magnoliopsida</taxon>
        <taxon>eudicotyledons</taxon>
        <taxon>Gunneridae</taxon>
        <taxon>Pentapetalae</taxon>
        <taxon>rosids</taxon>
        <taxon>fabids</taxon>
        <taxon>Fabales</taxon>
        <taxon>Fabaceae</taxon>
        <taxon>Papilionoideae</taxon>
        <taxon>50 kb inversion clade</taxon>
        <taxon>NPAAA clade</taxon>
        <taxon>indigoferoid/millettioid clade</taxon>
        <taxon>Phaseoleae</taxon>
        <taxon>Phaseolus</taxon>
    </lineage>
</organism>
<dbReference type="eggNOG" id="ENOG502RXKR">
    <property type="taxonomic scope" value="Eukaryota"/>
</dbReference>
<protein>
    <recommendedName>
        <fullName evidence="1">UspA domain-containing protein</fullName>
    </recommendedName>
</protein>
<proteinExistence type="predicted"/>
<dbReference type="Pfam" id="PF00582">
    <property type="entry name" value="Usp"/>
    <property type="match status" value="1"/>
</dbReference>
<sequence length="140" mass="15473">MAVSQSEKKVVVIGINDREASTYAIRWTLDHFFLSPIFRLVLVHARSIASSTVGFTGPSAGEIFSILDSDFDPRNVLCMVVEKYHSAILVVGNHGHGGFKKFICQEHEQNQMAVLGSVSDFCANHANCTVMIVKKPKIKH</sequence>
<dbReference type="OMA" id="CANHANC"/>
<dbReference type="InterPro" id="IPR006015">
    <property type="entry name" value="Universal_stress_UspA"/>
</dbReference>
<dbReference type="Gene3D" id="3.40.50.620">
    <property type="entry name" value="HUPs"/>
    <property type="match status" value="1"/>
</dbReference>
<dbReference type="SUPFAM" id="SSF52402">
    <property type="entry name" value="Adenine nucleotide alpha hydrolases-like"/>
    <property type="match status" value="1"/>
</dbReference>
<feature type="domain" description="UspA" evidence="1">
    <location>
        <begin position="72"/>
        <end position="134"/>
    </location>
</feature>
<dbReference type="PANTHER" id="PTHR46553:SF3">
    <property type="entry name" value="ADENINE NUCLEOTIDE ALPHA HYDROLASES-LIKE SUPERFAMILY PROTEIN"/>
    <property type="match status" value="1"/>
</dbReference>
<keyword evidence="3" id="KW-1185">Reference proteome</keyword>
<dbReference type="STRING" id="3885.V7BEP5"/>
<name>V7BEP5_PHAVU</name>
<evidence type="ECO:0000313" key="3">
    <source>
        <dbReference type="Proteomes" id="UP000000226"/>
    </source>
</evidence>
<reference evidence="3" key="1">
    <citation type="journal article" date="2014" name="Nat. Genet.">
        <title>A reference genome for common bean and genome-wide analysis of dual domestications.</title>
        <authorList>
            <person name="Schmutz J."/>
            <person name="McClean P.E."/>
            <person name="Mamidi S."/>
            <person name="Wu G.A."/>
            <person name="Cannon S.B."/>
            <person name="Grimwood J."/>
            <person name="Jenkins J."/>
            <person name="Shu S."/>
            <person name="Song Q."/>
            <person name="Chavarro C."/>
            <person name="Torres-Torres M."/>
            <person name="Geffroy V."/>
            <person name="Moghaddam S.M."/>
            <person name="Gao D."/>
            <person name="Abernathy B."/>
            <person name="Barry K."/>
            <person name="Blair M."/>
            <person name="Brick M.A."/>
            <person name="Chovatia M."/>
            <person name="Gepts P."/>
            <person name="Goodstein D.M."/>
            <person name="Gonzales M."/>
            <person name="Hellsten U."/>
            <person name="Hyten D.L."/>
            <person name="Jia G."/>
            <person name="Kelly J.D."/>
            <person name="Kudrna D."/>
            <person name="Lee R."/>
            <person name="Richard M.M."/>
            <person name="Miklas P.N."/>
            <person name="Osorno J.M."/>
            <person name="Rodrigues J."/>
            <person name="Thareau V."/>
            <person name="Urrea C.A."/>
            <person name="Wang M."/>
            <person name="Yu Y."/>
            <person name="Zhang M."/>
            <person name="Wing R.A."/>
            <person name="Cregan P.B."/>
            <person name="Rokhsar D.S."/>
            <person name="Jackson S.A."/>
        </authorList>
    </citation>
    <scope>NUCLEOTIDE SEQUENCE [LARGE SCALE GENOMIC DNA]</scope>
    <source>
        <strain evidence="3">cv. G19833</strain>
    </source>
</reference>
<dbReference type="Gramene" id="ESW16309">
    <property type="protein sequence ID" value="ESW16309"/>
    <property type="gene ID" value="PHAVU_007G145800g"/>
</dbReference>